<dbReference type="PANTHER" id="PTHR46211">
    <property type="entry name" value="GLYCEROPHOSPHORYL DIESTER PHOSPHODIESTERASE"/>
    <property type="match status" value="1"/>
</dbReference>
<protein>
    <submittedName>
        <fullName evidence="2">Glycerophosphoryl diester phosphodiesterase</fullName>
    </submittedName>
</protein>
<feature type="domain" description="GP-PDE" evidence="1">
    <location>
        <begin position="27"/>
        <end position="311"/>
    </location>
</feature>
<dbReference type="InterPro" id="IPR017946">
    <property type="entry name" value="PLC-like_Pdiesterase_TIM-brl"/>
</dbReference>
<evidence type="ECO:0000259" key="1">
    <source>
        <dbReference type="PROSITE" id="PS51704"/>
    </source>
</evidence>
<dbReference type="SUPFAM" id="SSF51695">
    <property type="entry name" value="PLC-like phosphodiesterases"/>
    <property type="match status" value="1"/>
</dbReference>
<dbReference type="PROSITE" id="PS51704">
    <property type="entry name" value="GP_PDE"/>
    <property type="match status" value="1"/>
</dbReference>
<comment type="caution">
    <text evidence="2">The sequence shown here is derived from an EMBL/GenBank/DDBJ whole genome shotgun (WGS) entry which is preliminary data.</text>
</comment>
<evidence type="ECO:0000313" key="2">
    <source>
        <dbReference type="EMBL" id="GIH31433.1"/>
    </source>
</evidence>
<dbReference type="Gene3D" id="3.20.20.190">
    <property type="entry name" value="Phosphatidylinositol (PI) phosphodiesterase"/>
    <property type="match status" value="1"/>
</dbReference>
<dbReference type="Proteomes" id="UP000651728">
    <property type="component" value="Unassembled WGS sequence"/>
</dbReference>
<dbReference type="PANTHER" id="PTHR46211:SF14">
    <property type="entry name" value="GLYCEROPHOSPHODIESTER PHOSPHODIESTERASE"/>
    <property type="match status" value="1"/>
</dbReference>
<proteinExistence type="predicted"/>
<dbReference type="InterPro" id="IPR030395">
    <property type="entry name" value="GP_PDE_dom"/>
</dbReference>
<dbReference type="EMBL" id="BOOB01000010">
    <property type="protein sequence ID" value="GIH31433.1"/>
    <property type="molecule type" value="Genomic_DNA"/>
</dbReference>
<keyword evidence="3" id="KW-1185">Reference proteome</keyword>
<evidence type="ECO:0000313" key="3">
    <source>
        <dbReference type="Proteomes" id="UP000651728"/>
    </source>
</evidence>
<sequence length="331" mass="35746">MAYAPEPGDHPRRPGGAVGYAAVHGYVELHGHRGARGLRPENTLPGLAFALELGVDALEFDVAMSADGQLVLTHDLHVSPVTSADTGMATPGDEMFPYVGKPIIALTLPQLRTLDVGVRLPQRPDDRFALTQVPLPDTRMPTLGAVLGLIGALGADDVRLNVELKSDPTRPGLCPDPRRFVTQVVDELDRHDRLSRSALLSFDWRLLEIARPLVERRYALVERDTMTPEWMNGIRLGEVGGDLAAAAAAVGATTLSPDRVLVDETLMAGAARHGLPVVVWTVNEPDEAARLMDLGVAGVVTDYPDRMRRLWKARGLPLPRPVSPLRPVGAP</sequence>
<accession>A0ABQ4F9I0</accession>
<organism evidence="2 3">
    <name type="scientific">Microbispora amethystogenes</name>
    <dbReference type="NCBI Taxonomy" id="1427754"/>
    <lineage>
        <taxon>Bacteria</taxon>
        <taxon>Bacillati</taxon>
        <taxon>Actinomycetota</taxon>
        <taxon>Actinomycetes</taxon>
        <taxon>Streptosporangiales</taxon>
        <taxon>Streptosporangiaceae</taxon>
        <taxon>Microbispora</taxon>
    </lineage>
</organism>
<dbReference type="Pfam" id="PF03009">
    <property type="entry name" value="GDPD"/>
    <property type="match status" value="1"/>
</dbReference>
<reference evidence="2 3" key="1">
    <citation type="submission" date="2021-01" db="EMBL/GenBank/DDBJ databases">
        <title>Whole genome shotgun sequence of Microbispora amethystogenes NBRC 101907.</title>
        <authorList>
            <person name="Komaki H."/>
            <person name="Tamura T."/>
        </authorList>
    </citation>
    <scope>NUCLEOTIDE SEQUENCE [LARGE SCALE GENOMIC DNA]</scope>
    <source>
        <strain evidence="2 3">NBRC 101907</strain>
    </source>
</reference>
<gene>
    <name evidence="2" type="ORF">Mam01_15970</name>
</gene>
<name>A0ABQ4F9I0_9ACTN</name>